<comment type="caution">
    <text evidence="6">The sequence shown here is derived from an EMBL/GenBank/DDBJ whole genome shotgun (WGS) entry which is preliminary data.</text>
</comment>
<organism evidence="6 7">
    <name type="scientific">Nocardioides islandensis</name>
    <dbReference type="NCBI Taxonomy" id="433663"/>
    <lineage>
        <taxon>Bacteria</taxon>
        <taxon>Bacillati</taxon>
        <taxon>Actinomycetota</taxon>
        <taxon>Actinomycetes</taxon>
        <taxon>Propionibacteriales</taxon>
        <taxon>Nocardioidaceae</taxon>
        <taxon>Nocardioides</taxon>
    </lineage>
</organism>
<accession>A0A930VBV2</accession>
<dbReference type="InterPro" id="IPR050465">
    <property type="entry name" value="UPF0194_transport"/>
</dbReference>
<dbReference type="InterPro" id="IPR058627">
    <property type="entry name" value="MdtA-like_C"/>
</dbReference>
<reference evidence="6" key="1">
    <citation type="submission" date="2020-11" db="EMBL/GenBank/DDBJ databases">
        <title>Nocardioides sp. nov., isolated from Soil of Cynanchum wilfordii Hemsley rhizosphere.</title>
        <authorList>
            <person name="Lee J.-S."/>
            <person name="Suh M.K."/>
            <person name="Kim J.-S."/>
        </authorList>
    </citation>
    <scope>NUCLEOTIDE SEQUENCE</scope>
    <source>
        <strain evidence="6">KCTC 19275</strain>
    </source>
</reference>
<dbReference type="PANTHER" id="PTHR32347:SF23">
    <property type="entry name" value="BLL5650 PROTEIN"/>
    <property type="match status" value="1"/>
</dbReference>
<comment type="subcellular location">
    <subcellularLocation>
        <location evidence="1">Cell envelope</location>
    </subcellularLocation>
</comment>
<evidence type="ECO:0000256" key="4">
    <source>
        <dbReference type="SAM" id="MobiDB-lite"/>
    </source>
</evidence>
<feature type="domain" description="Multidrug resistance protein MdtA-like C-terminal permuted SH3" evidence="5">
    <location>
        <begin position="414"/>
        <end position="459"/>
    </location>
</feature>
<dbReference type="PRINTS" id="PR01490">
    <property type="entry name" value="RTXTOXIND"/>
</dbReference>
<dbReference type="AlphaFoldDB" id="A0A930VBV2"/>
<feature type="region of interest" description="Disordered" evidence="4">
    <location>
        <begin position="288"/>
        <end position="311"/>
    </location>
</feature>
<feature type="coiled-coil region" evidence="3">
    <location>
        <begin position="212"/>
        <end position="239"/>
    </location>
</feature>
<evidence type="ECO:0000313" key="6">
    <source>
        <dbReference type="EMBL" id="MBF4764659.1"/>
    </source>
</evidence>
<evidence type="ECO:0000313" key="7">
    <source>
        <dbReference type="Proteomes" id="UP000640489"/>
    </source>
</evidence>
<keyword evidence="7" id="KW-1185">Reference proteome</keyword>
<dbReference type="PANTHER" id="PTHR32347">
    <property type="entry name" value="EFFLUX SYSTEM COMPONENT YKNX-RELATED"/>
    <property type="match status" value="1"/>
</dbReference>
<dbReference type="Gene3D" id="1.10.287.470">
    <property type="entry name" value="Helix hairpin bin"/>
    <property type="match status" value="1"/>
</dbReference>
<keyword evidence="2 3" id="KW-0175">Coiled coil</keyword>
<dbReference type="Proteomes" id="UP000640489">
    <property type="component" value="Unassembled WGS sequence"/>
</dbReference>
<proteinExistence type="predicted"/>
<evidence type="ECO:0000256" key="1">
    <source>
        <dbReference type="ARBA" id="ARBA00004196"/>
    </source>
</evidence>
<dbReference type="RefSeq" id="WP_194707843.1">
    <property type="nucleotide sequence ID" value="NZ_JADKPN010000010.1"/>
</dbReference>
<evidence type="ECO:0000256" key="3">
    <source>
        <dbReference type="SAM" id="Coils"/>
    </source>
</evidence>
<dbReference type="Pfam" id="PF25967">
    <property type="entry name" value="RND-MFP_C"/>
    <property type="match status" value="1"/>
</dbReference>
<dbReference type="EMBL" id="JADKPN010000010">
    <property type="protein sequence ID" value="MBF4764659.1"/>
    <property type="molecule type" value="Genomic_DNA"/>
</dbReference>
<dbReference type="Gene3D" id="2.40.50.100">
    <property type="match status" value="1"/>
</dbReference>
<feature type="compositionally biased region" description="Low complexity" evidence="4">
    <location>
        <begin position="299"/>
        <end position="311"/>
    </location>
</feature>
<dbReference type="Gene3D" id="2.40.30.170">
    <property type="match status" value="1"/>
</dbReference>
<dbReference type="GO" id="GO:0030313">
    <property type="term" value="C:cell envelope"/>
    <property type="evidence" value="ECO:0007669"/>
    <property type="project" value="UniProtKB-SubCell"/>
</dbReference>
<evidence type="ECO:0000256" key="2">
    <source>
        <dbReference type="ARBA" id="ARBA00023054"/>
    </source>
</evidence>
<dbReference type="SUPFAM" id="SSF111369">
    <property type="entry name" value="HlyD-like secretion proteins"/>
    <property type="match status" value="1"/>
</dbReference>
<feature type="compositionally biased region" description="Gly residues" evidence="4">
    <location>
        <begin position="475"/>
        <end position="487"/>
    </location>
</feature>
<sequence length="487" mass="49330">MLRVPLWRRTGRVGPAINALILLAIALVAAMTWRAVSGGADPAAAAEQTATVDTGNVTATVSASGNVEAASTVEASFEGAGGTLTHVYVKKGDRIRKGQLLASIDRTSALQDLTLAQAQLQSAQASYAAVADGRTSAEVAQDNLSVASAQQSVRSAQTSLAQSRASYALTKRQQDAAVARAERQLADATGAEAKSAARQALVQAREQRATSLLQARQQVTQQEEQVASARLQLRSTQAQVAVSAQGATDDELANARSQVTSAQVGVQQAQQALDQTVLRAPAAGTVTAVNGTVGGSSSGSGSTDAASDSGSSGLVTITATGTLEVTAYVAEADIGDVEVGQTATVTLSASDTEVTGTVTSVDTVETVTNNVVEYGVTVRLDKTKGVRLGATSQLTVNTGEKENVTRVSSSALTTIGDRTTATVLQDDGTTQTVQVDVGLQGDTTTEVLSGLSPGDTVVLPEQADSATDGFSFPAGGPGGAVVSGPGR</sequence>
<dbReference type="Gene3D" id="2.40.420.20">
    <property type="match status" value="1"/>
</dbReference>
<name>A0A930VBV2_9ACTN</name>
<gene>
    <name evidence="6" type="ORF">ISU07_16125</name>
</gene>
<evidence type="ECO:0000259" key="5">
    <source>
        <dbReference type="Pfam" id="PF25967"/>
    </source>
</evidence>
<protein>
    <submittedName>
        <fullName evidence="6">HlyD family efflux transporter periplasmic adaptor subunit</fullName>
    </submittedName>
</protein>
<feature type="region of interest" description="Disordered" evidence="4">
    <location>
        <begin position="467"/>
        <end position="487"/>
    </location>
</feature>